<evidence type="ECO:0000313" key="12">
    <source>
        <dbReference type="Proteomes" id="UP000253941"/>
    </source>
</evidence>
<keyword evidence="7 9" id="KW-0472">Membrane</keyword>
<keyword evidence="4" id="KW-0997">Cell inner membrane</keyword>
<feature type="domain" description="Type II secretion system protein GspF" evidence="10">
    <location>
        <begin position="279"/>
        <end position="399"/>
    </location>
</feature>
<evidence type="ECO:0000256" key="3">
    <source>
        <dbReference type="ARBA" id="ARBA00022475"/>
    </source>
</evidence>
<keyword evidence="3" id="KW-1003">Cell membrane</keyword>
<evidence type="ECO:0000256" key="1">
    <source>
        <dbReference type="ARBA" id="ARBA00004429"/>
    </source>
</evidence>
<dbReference type="GO" id="GO:0015628">
    <property type="term" value="P:protein secretion by the type II secretion system"/>
    <property type="evidence" value="ECO:0007669"/>
    <property type="project" value="TreeGrafter"/>
</dbReference>
<evidence type="ECO:0000313" key="11">
    <source>
        <dbReference type="EMBL" id="RDD63060.1"/>
    </source>
</evidence>
<keyword evidence="6 9" id="KW-1133">Transmembrane helix</keyword>
<protein>
    <submittedName>
        <fullName evidence="11">Type II secretion system F family protein</fullName>
    </submittedName>
</protein>
<accession>A0A369TCP7</accession>
<feature type="compositionally biased region" description="Basic residues" evidence="8">
    <location>
        <begin position="51"/>
        <end position="61"/>
    </location>
</feature>
<proteinExistence type="inferred from homology"/>
<evidence type="ECO:0000256" key="6">
    <source>
        <dbReference type="ARBA" id="ARBA00022989"/>
    </source>
</evidence>
<reference evidence="11 12" key="1">
    <citation type="submission" date="2018-07" db="EMBL/GenBank/DDBJ databases">
        <title>Venubactetium sediminum gen. nov., sp. nov., isolated from a marine solar saltern.</title>
        <authorList>
            <person name="Wang S."/>
        </authorList>
    </citation>
    <scope>NUCLEOTIDE SEQUENCE [LARGE SCALE GENOMIC DNA]</scope>
    <source>
        <strain evidence="11 12">WD2A32</strain>
    </source>
</reference>
<sequence length="410" mass="43780">MPRFSYRAVDSAGDIISGEMEVADRRALVQHLRKQGYMPLQAEPREGGARKGARKTKTRGRRGGDGRMDGEALVLFTRELATLLGAGLPLDRALSTIAQQTQTDAGASVAQGLLDRVRGGASLADALSERGEIFPNYYVGLVRAGEAGGSLNGVLEDLADTLERQRALAHEVRAALNYPILVLIAAGISIVILLVGVIPEFEPLFEDAGAALPFTAKAVLAVSQGFREYWWTLPVGALVVFVIAQRMRRSDAMRARLDDLALRLPVFGQVVRKSEAARFCRTLGTLLANGVDVVPALDMGIETVGNARMSRDLAAVSPQLRRGQGLAGPLEATGVFPALAVQLMQVGETSGQLSKMLMTVAGIYDEEVRRDTRKMVSLLVPVVTLVLGAVVATIIGAILSAILSTYDLPL</sequence>
<dbReference type="RefSeq" id="WP_114581010.1">
    <property type="nucleotide sequence ID" value="NZ_QPMH01000003.1"/>
</dbReference>
<dbReference type="EMBL" id="QPMH01000003">
    <property type="protein sequence ID" value="RDD63060.1"/>
    <property type="molecule type" value="Genomic_DNA"/>
</dbReference>
<dbReference type="AlphaFoldDB" id="A0A369TCP7"/>
<feature type="transmembrane region" description="Helical" evidence="9">
    <location>
        <begin position="229"/>
        <end position="247"/>
    </location>
</feature>
<name>A0A369TCP7_9PROT</name>
<dbReference type="Pfam" id="PF00482">
    <property type="entry name" value="T2SSF"/>
    <property type="match status" value="2"/>
</dbReference>
<organism evidence="11 12">
    <name type="scientific">Ferruginivarius sediminum</name>
    <dbReference type="NCBI Taxonomy" id="2661937"/>
    <lineage>
        <taxon>Bacteria</taxon>
        <taxon>Pseudomonadati</taxon>
        <taxon>Pseudomonadota</taxon>
        <taxon>Alphaproteobacteria</taxon>
        <taxon>Rhodospirillales</taxon>
        <taxon>Rhodospirillaceae</taxon>
        <taxon>Ferruginivarius</taxon>
    </lineage>
</organism>
<dbReference type="InterPro" id="IPR018076">
    <property type="entry name" value="T2SS_GspF_dom"/>
</dbReference>
<comment type="subcellular location">
    <subcellularLocation>
        <location evidence="1">Cell inner membrane</location>
        <topology evidence="1">Multi-pass membrane protein</topology>
    </subcellularLocation>
</comment>
<evidence type="ECO:0000256" key="5">
    <source>
        <dbReference type="ARBA" id="ARBA00022692"/>
    </source>
</evidence>
<dbReference type="InterPro" id="IPR003004">
    <property type="entry name" value="GspF/PilC"/>
</dbReference>
<dbReference type="PRINTS" id="PR00812">
    <property type="entry name" value="BCTERIALGSPF"/>
</dbReference>
<feature type="transmembrane region" description="Helical" evidence="9">
    <location>
        <begin position="378"/>
        <end position="403"/>
    </location>
</feature>
<dbReference type="InterPro" id="IPR042094">
    <property type="entry name" value="T2SS_GspF_sf"/>
</dbReference>
<keyword evidence="12" id="KW-1185">Reference proteome</keyword>
<gene>
    <name evidence="11" type="ORF">DRB17_04620</name>
</gene>
<evidence type="ECO:0000256" key="9">
    <source>
        <dbReference type="SAM" id="Phobius"/>
    </source>
</evidence>
<dbReference type="FunFam" id="1.20.81.30:FF:000001">
    <property type="entry name" value="Type II secretion system protein F"/>
    <property type="match status" value="2"/>
</dbReference>
<dbReference type="Proteomes" id="UP000253941">
    <property type="component" value="Unassembled WGS sequence"/>
</dbReference>
<dbReference type="Gene3D" id="1.20.81.30">
    <property type="entry name" value="Type II secretion system (T2SS), domain F"/>
    <property type="match status" value="2"/>
</dbReference>
<dbReference type="GO" id="GO:0005886">
    <property type="term" value="C:plasma membrane"/>
    <property type="evidence" value="ECO:0007669"/>
    <property type="project" value="UniProtKB-SubCell"/>
</dbReference>
<evidence type="ECO:0000256" key="7">
    <source>
        <dbReference type="ARBA" id="ARBA00023136"/>
    </source>
</evidence>
<evidence type="ECO:0000259" key="10">
    <source>
        <dbReference type="Pfam" id="PF00482"/>
    </source>
</evidence>
<comment type="similarity">
    <text evidence="2">Belongs to the GSP F family.</text>
</comment>
<comment type="caution">
    <text evidence="11">The sequence shown here is derived from an EMBL/GenBank/DDBJ whole genome shotgun (WGS) entry which is preliminary data.</text>
</comment>
<dbReference type="PANTHER" id="PTHR30012:SF7">
    <property type="entry name" value="PROTEIN TRANSPORT PROTEIN HOFC HOMOLOG"/>
    <property type="match status" value="1"/>
</dbReference>
<feature type="region of interest" description="Disordered" evidence="8">
    <location>
        <begin position="42"/>
        <end position="65"/>
    </location>
</feature>
<keyword evidence="5 9" id="KW-0812">Transmembrane</keyword>
<evidence type="ECO:0000256" key="2">
    <source>
        <dbReference type="ARBA" id="ARBA00005745"/>
    </source>
</evidence>
<dbReference type="PANTHER" id="PTHR30012">
    <property type="entry name" value="GENERAL SECRETION PATHWAY PROTEIN"/>
    <property type="match status" value="1"/>
</dbReference>
<evidence type="ECO:0000256" key="8">
    <source>
        <dbReference type="SAM" id="MobiDB-lite"/>
    </source>
</evidence>
<feature type="domain" description="Type II secretion system protein GspF" evidence="10">
    <location>
        <begin position="76"/>
        <end position="199"/>
    </location>
</feature>
<feature type="transmembrane region" description="Helical" evidence="9">
    <location>
        <begin position="175"/>
        <end position="198"/>
    </location>
</feature>
<evidence type="ECO:0000256" key="4">
    <source>
        <dbReference type="ARBA" id="ARBA00022519"/>
    </source>
</evidence>